<feature type="compositionally biased region" description="Basic and acidic residues" evidence="1">
    <location>
        <begin position="55"/>
        <end position="64"/>
    </location>
</feature>
<dbReference type="KEGG" id="dpx:DAPPUDRAFT_237331"/>
<evidence type="ECO:0000313" key="3">
    <source>
        <dbReference type="Proteomes" id="UP000000305"/>
    </source>
</evidence>
<dbReference type="EMBL" id="GL732531">
    <property type="protein sequence ID" value="EFX85797.1"/>
    <property type="molecule type" value="Genomic_DNA"/>
</dbReference>
<protein>
    <submittedName>
        <fullName evidence="2">Uncharacterized protein</fullName>
    </submittedName>
</protein>
<gene>
    <name evidence="2" type="ORF">DAPPUDRAFT_237331</name>
</gene>
<dbReference type="AlphaFoldDB" id="E9G3N2"/>
<accession>E9G3N2</accession>
<reference evidence="2 3" key="1">
    <citation type="journal article" date="2011" name="Science">
        <title>The ecoresponsive genome of Daphnia pulex.</title>
        <authorList>
            <person name="Colbourne J.K."/>
            <person name="Pfrender M.E."/>
            <person name="Gilbert D."/>
            <person name="Thomas W.K."/>
            <person name="Tucker A."/>
            <person name="Oakley T.H."/>
            <person name="Tokishita S."/>
            <person name="Aerts A."/>
            <person name="Arnold G.J."/>
            <person name="Basu M.K."/>
            <person name="Bauer D.J."/>
            <person name="Caceres C.E."/>
            <person name="Carmel L."/>
            <person name="Casola C."/>
            <person name="Choi J.H."/>
            <person name="Detter J.C."/>
            <person name="Dong Q."/>
            <person name="Dusheyko S."/>
            <person name="Eads B.D."/>
            <person name="Frohlich T."/>
            <person name="Geiler-Samerotte K.A."/>
            <person name="Gerlach D."/>
            <person name="Hatcher P."/>
            <person name="Jogdeo S."/>
            <person name="Krijgsveld J."/>
            <person name="Kriventseva E.V."/>
            <person name="Kultz D."/>
            <person name="Laforsch C."/>
            <person name="Lindquist E."/>
            <person name="Lopez J."/>
            <person name="Manak J.R."/>
            <person name="Muller J."/>
            <person name="Pangilinan J."/>
            <person name="Patwardhan R.P."/>
            <person name="Pitluck S."/>
            <person name="Pritham E.J."/>
            <person name="Rechtsteiner A."/>
            <person name="Rho M."/>
            <person name="Rogozin I.B."/>
            <person name="Sakarya O."/>
            <person name="Salamov A."/>
            <person name="Schaack S."/>
            <person name="Shapiro H."/>
            <person name="Shiga Y."/>
            <person name="Skalitzky C."/>
            <person name="Smith Z."/>
            <person name="Souvorov A."/>
            <person name="Sung W."/>
            <person name="Tang Z."/>
            <person name="Tsuchiya D."/>
            <person name="Tu H."/>
            <person name="Vos H."/>
            <person name="Wang M."/>
            <person name="Wolf Y.I."/>
            <person name="Yamagata H."/>
            <person name="Yamada T."/>
            <person name="Ye Y."/>
            <person name="Shaw J.R."/>
            <person name="Andrews J."/>
            <person name="Crease T.J."/>
            <person name="Tang H."/>
            <person name="Lucas S.M."/>
            <person name="Robertson H.M."/>
            <person name="Bork P."/>
            <person name="Koonin E.V."/>
            <person name="Zdobnov E.M."/>
            <person name="Grigoriev I.V."/>
            <person name="Lynch M."/>
            <person name="Boore J.L."/>
        </authorList>
    </citation>
    <scope>NUCLEOTIDE SEQUENCE [LARGE SCALE GENOMIC DNA]</scope>
</reference>
<dbReference type="HOGENOM" id="CLU_1961826_0_0_1"/>
<organism evidence="2 3">
    <name type="scientific">Daphnia pulex</name>
    <name type="common">Water flea</name>
    <dbReference type="NCBI Taxonomy" id="6669"/>
    <lineage>
        <taxon>Eukaryota</taxon>
        <taxon>Metazoa</taxon>
        <taxon>Ecdysozoa</taxon>
        <taxon>Arthropoda</taxon>
        <taxon>Crustacea</taxon>
        <taxon>Branchiopoda</taxon>
        <taxon>Diplostraca</taxon>
        <taxon>Cladocera</taxon>
        <taxon>Anomopoda</taxon>
        <taxon>Daphniidae</taxon>
        <taxon>Daphnia</taxon>
    </lineage>
</organism>
<keyword evidence="3" id="KW-1185">Reference proteome</keyword>
<dbReference type="Proteomes" id="UP000000305">
    <property type="component" value="Unassembled WGS sequence"/>
</dbReference>
<evidence type="ECO:0000313" key="2">
    <source>
        <dbReference type="EMBL" id="EFX85797.1"/>
    </source>
</evidence>
<name>E9G3N2_DAPPU</name>
<evidence type="ECO:0000256" key="1">
    <source>
        <dbReference type="SAM" id="MobiDB-lite"/>
    </source>
</evidence>
<feature type="region of interest" description="Disordered" evidence="1">
    <location>
        <begin position="35"/>
        <end position="66"/>
    </location>
</feature>
<sequence>MRRSGAGAPCGLLQIPAFRFHRFAWPFETAGPSVDIAGKRRVGKDKSNTPPPPSRPHEKWDEPRSAGAKRFPSLILGFRHQRWLSAAPIEVSRCTQEKVAADRSFDFRKRDDVQDKVQDYKENRSITF</sequence>
<proteinExistence type="predicted"/>
<dbReference type="InParanoid" id="E9G3N2"/>